<keyword evidence="1" id="KW-0175">Coiled coil</keyword>
<keyword evidence="4" id="KW-1185">Reference proteome</keyword>
<proteinExistence type="predicted"/>
<reference evidence="3" key="1">
    <citation type="submission" date="2021-02" db="EMBL/GenBank/DDBJ databases">
        <authorList>
            <person name="Dougan E. K."/>
            <person name="Rhodes N."/>
            <person name="Thang M."/>
            <person name="Chan C."/>
        </authorList>
    </citation>
    <scope>NUCLEOTIDE SEQUENCE</scope>
</reference>
<feature type="region of interest" description="Disordered" evidence="2">
    <location>
        <begin position="150"/>
        <end position="172"/>
    </location>
</feature>
<gene>
    <name evidence="3" type="ORF">SPIL2461_LOCUS5591</name>
</gene>
<evidence type="ECO:0000313" key="3">
    <source>
        <dbReference type="EMBL" id="CAE7263243.1"/>
    </source>
</evidence>
<evidence type="ECO:0000313" key="4">
    <source>
        <dbReference type="Proteomes" id="UP000649617"/>
    </source>
</evidence>
<organism evidence="3 4">
    <name type="scientific">Symbiodinium pilosum</name>
    <name type="common">Dinoflagellate</name>
    <dbReference type="NCBI Taxonomy" id="2952"/>
    <lineage>
        <taxon>Eukaryota</taxon>
        <taxon>Sar</taxon>
        <taxon>Alveolata</taxon>
        <taxon>Dinophyceae</taxon>
        <taxon>Suessiales</taxon>
        <taxon>Symbiodiniaceae</taxon>
        <taxon>Symbiodinium</taxon>
    </lineage>
</organism>
<dbReference type="Proteomes" id="UP000649617">
    <property type="component" value="Unassembled WGS sequence"/>
</dbReference>
<protein>
    <submittedName>
        <fullName evidence="3">Uncharacterized protein</fullName>
    </submittedName>
</protein>
<feature type="coiled-coil region" evidence="1">
    <location>
        <begin position="45"/>
        <end position="79"/>
    </location>
</feature>
<accession>A0A812MF43</accession>
<evidence type="ECO:0000256" key="1">
    <source>
        <dbReference type="SAM" id="Coils"/>
    </source>
</evidence>
<name>A0A812MF43_SYMPI</name>
<evidence type="ECO:0000256" key="2">
    <source>
        <dbReference type="SAM" id="MobiDB-lite"/>
    </source>
</evidence>
<sequence>MPMTRQRTGSDTSSVNWRADALDVGEYLAAETAAKKGKTSVDSIVALVQAERERWDEEKEALEANVEDLKEKLRSMQAARSPDAEKQALKREHQELRKAMKARSRFGAWVCERHMKESEDEETDAEKEELRRQISELFVRLRAAKVAVGAASSESDFSPARRCPGPIIRRRQ</sequence>
<feature type="coiled-coil region" evidence="1">
    <location>
        <begin position="111"/>
        <end position="147"/>
    </location>
</feature>
<dbReference type="EMBL" id="CAJNIZ010008002">
    <property type="protein sequence ID" value="CAE7263243.1"/>
    <property type="molecule type" value="Genomic_DNA"/>
</dbReference>
<dbReference type="OrthoDB" id="435379at2759"/>
<comment type="caution">
    <text evidence="3">The sequence shown here is derived from an EMBL/GenBank/DDBJ whole genome shotgun (WGS) entry which is preliminary data.</text>
</comment>
<dbReference type="AlphaFoldDB" id="A0A812MF43"/>